<dbReference type="Gene3D" id="3.40.30.10">
    <property type="entry name" value="Glutaredoxin"/>
    <property type="match status" value="1"/>
</dbReference>
<reference evidence="3" key="1">
    <citation type="submission" date="2025-08" db="UniProtKB">
        <authorList>
            <consortium name="RefSeq"/>
        </authorList>
    </citation>
    <scope>IDENTIFICATION</scope>
    <source>
        <tissue evidence="3">Total insect</tissue>
    </source>
</reference>
<name>A0A6P8ZZP4_THRPL</name>
<dbReference type="OrthoDB" id="2309723at2759"/>
<dbReference type="FunFam" id="3.40.30.10:FF:000034">
    <property type="entry name" value="glutathione S-transferase 1"/>
    <property type="match status" value="1"/>
</dbReference>
<dbReference type="Pfam" id="PF13417">
    <property type="entry name" value="GST_N_3"/>
    <property type="match status" value="1"/>
</dbReference>
<dbReference type="AlphaFoldDB" id="A0A6P8ZZP4"/>
<dbReference type="GO" id="GO:0006749">
    <property type="term" value="P:glutathione metabolic process"/>
    <property type="evidence" value="ECO:0007669"/>
    <property type="project" value="TreeGrafter"/>
</dbReference>
<dbReference type="SFLD" id="SFLDS00019">
    <property type="entry name" value="Glutathione_Transferase_(cytos"/>
    <property type="match status" value="1"/>
</dbReference>
<proteinExistence type="predicted"/>
<dbReference type="GO" id="GO:0004364">
    <property type="term" value="F:glutathione transferase activity"/>
    <property type="evidence" value="ECO:0007669"/>
    <property type="project" value="TreeGrafter"/>
</dbReference>
<dbReference type="PROSITE" id="PS50404">
    <property type="entry name" value="GST_NTER"/>
    <property type="match status" value="1"/>
</dbReference>
<dbReference type="SUPFAM" id="SSF52833">
    <property type="entry name" value="Thioredoxin-like"/>
    <property type="match status" value="1"/>
</dbReference>
<dbReference type="InterPro" id="IPR004045">
    <property type="entry name" value="Glutathione_S-Trfase_N"/>
</dbReference>
<organism evidence="3">
    <name type="scientific">Thrips palmi</name>
    <name type="common">Melon thrips</name>
    <dbReference type="NCBI Taxonomy" id="161013"/>
    <lineage>
        <taxon>Eukaryota</taxon>
        <taxon>Metazoa</taxon>
        <taxon>Ecdysozoa</taxon>
        <taxon>Arthropoda</taxon>
        <taxon>Hexapoda</taxon>
        <taxon>Insecta</taxon>
        <taxon>Pterygota</taxon>
        <taxon>Neoptera</taxon>
        <taxon>Paraneoptera</taxon>
        <taxon>Thysanoptera</taxon>
        <taxon>Terebrantia</taxon>
        <taxon>Thripoidea</taxon>
        <taxon>Thripidae</taxon>
        <taxon>Thrips</taxon>
    </lineage>
</organism>
<dbReference type="InterPro" id="IPR040079">
    <property type="entry name" value="Glutathione_S-Trfase"/>
</dbReference>
<dbReference type="RefSeq" id="XP_034250640.1">
    <property type="nucleotide sequence ID" value="XM_034394749.1"/>
</dbReference>
<gene>
    <name evidence="3" type="primary">LOC117651034</name>
</gene>
<dbReference type="Proteomes" id="UP000515158">
    <property type="component" value="Unplaced"/>
</dbReference>
<keyword evidence="2" id="KW-1185">Reference proteome</keyword>
<dbReference type="PANTHER" id="PTHR43969:SF9">
    <property type="entry name" value="GLUTATHIONE S TRANSFERASE D10, ISOFORM A-RELATED"/>
    <property type="match status" value="1"/>
</dbReference>
<evidence type="ECO:0000259" key="1">
    <source>
        <dbReference type="PROSITE" id="PS50404"/>
    </source>
</evidence>
<feature type="domain" description="GST N-terminal" evidence="1">
    <location>
        <begin position="1"/>
        <end position="76"/>
    </location>
</feature>
<accession>A0A6P8ZZP4</accession>
<evidence type="ECO:0000313" key="2">
    <source>
        <dbReference type="Proteomes" id="UP000515158"/>
    </source>
</evidence>
<evidence type="ECO:0000313" key="3">
    <source>
        <dbReference type="RefSeq" id="XP_034250640.1"/>
    </source>
</evidence>
<protein>
    <submittedName>
        <fullName evidence="3">Glutathione S-transferase 1-1-like isoform X2</fullName>
    </submittedName>
</protein>
<dbReference type="InterPro" id="IPR036249">
    <property type="entry name" value="Thioredoxin-like_sf"/>
</dbReference>
<dbReference type="PANTHER" id="PTHR43969">
    <property type="entry name" value="GLUTATHIONE S TRANSFERASE D10, ISOFORM A-RELATED"/>
    <property type="match status" value="1"/>
</dbReference>
<dbReference type="GeneID" id="117651034"/>
<sequence length="76" mass="8548">MVLTLYGTEVSPPVRAVRMACKATGIEYDFQVVDVIAGELKKPEFLKVNPHHTVPFIRDGEYVLWDSHAIVTYLGD</sequence>